<gene>
    <name evidence="11" type="primary">RF55_15072</name>
    <name evidence="11" type="ORF">TNCT_623341</name>
</gene>
<dbReference type="GO" id="GO:0004519">
    <property type="term" value="F:endonuclease activity"/>
    <property type="evidence" value="ECO:0007669"/>
    <property type="project" value="UniProtKB-KW"/>
</dbReference>
<dbReference type="InterPro" id="IPR036397">
    <property type="entry name" value="RNaseH_sf"/>
</dbReference>
<evidence type="ECO:0000256" key="9">
    <source>
        <dbReference type="ARBA" id="ARBA00023172"/>
    </source>
</evidence>
<evidence type="ECO:0000313" key="11">
    <source>
        <dbReference type="EMBL" id="GFQ80355.1"/>
    </source>
</evidence>
<dbReference type="OrthoDB" id="413361at2759"/>
<dbReference type="InterPro" id="IPR012337">
    <property type="entry name" value="RNaseH-like_sf"/>
</dbReference>
<dbReference type="GO" id="GO:0003887">
    <property type="term" value="F:DNA-directed DNA polymerase activity"/>
    <property type="evidence" value="ECO:0007669"/>
    <property type="project" value="UniProtKB-KW"/>
</dbReference>
<name>A0A8X6INI7_TRICU</name>
<keyword evidence="3" id="KW-0255">Endonuclease</keyword>
<organism evidence="11 12">
    <name type="scientific">Trichonephila clavata</name>
    <name type="common">Joro spider</name>
    <name type="synonym">Nephila clavata</name>
    <dbReference type="NCBI Taxonomy" id="2740835"/>
    <lineage>
        <taxon>Eukaryota</taxon>
        <taxon>Metazoa</taxon>
        <taxon>Ecdysozoa</taxon>
        <taxon>Arthropoda</taxon>
        <taxon>Chelicerata</taxon>
        <taxon>Arachnida</taxon>
        <taxon>Araneae</taxon>
        <taxon>Araneomorphae</taxon>
        <taxon>Entelegynae</taxon>
        <taxon>Araneoidea</taxon>
        <taxon>Nephilidae</taxon>
        <taxon>Trichonephila</taxon>
    </lineage>
</organism>
<proteinExistence type="predicted"/>
<comment type="caution">
    <text evidence="11">The sequence shown here is derived from an EMBL/GenBank/DDBJ whole genome shotgun (WGS) entry which is preliminary data.</text>
</comment>
<keyword evidence="7" id="KW-0695">RNA-directed DNA polymerase</keyword>
<dbReference type="GO" id="GO:0015074">
    <property type="term" value="P:DNA integration"/>
    <property type="evidence" value="ECO:0007669"/>
    <property type="project" value="UniProtKB-KW"/>
</dbReference>
<keyword evidence="4" id="KW-0378">Hydrolase</keyword>
<keyword evidence="6" id="KW-0229">DNA integration</keyword>
<keyword evidence="8" id="KW-0808">Transferase</keyword>
<evidence type="ECO:0000256" key="7">
    <source>
        <dbReference type="ARBA" id="ARBA00022918"/>
    </source>
</evidence>
<dbReference type="Gene3D" id="3.30.420.10">
    <property type="entry name" value="Ribonuclease H-like superfamily/Ribonuclease H"/>
    <property type="match status" value="1"/>
</dbReference>
<dbReference type="Pfam" id="PF00665">
    <property type="entry name" value="rve"/>
    <property type="match status" value="1"/>
</dbReference>
<evidence type="ECO:0000256" key="5">
    <source>
        <dbReference type="ARBA" id="ARBA00022842"/>
    </source>
</evidence>
<evidence type="ECO:0000313" key="12">
    <source>
        <dbReference type="Proteomes" id="UP000887116"/>
    </source>
</evidence>
<keyword evidence="8" id="KW-0239">DNA-directed DNA polymerase</keyword>
<evidence type="ECO:0000256" key="6">
    <source>
        <dbReference type="ARBA" id="ARBA00022908"/>
    </source>
</evidence>
<evidence type="ECO:0000256" key="4">
    <source>
        <dbReference type="ARBA" id="ARBA00022801"/>
    </source>
</evidence>
<dbReference type="InterPro" id="IPR039537">
    <property type="entry name" value="Retrotran_Ty1/copia-like"/>
</dbReference>
<dbReference type="InterPro" id="IPR001584">
    <property type="entry name" value="Integrase_cat-core"/>
</dbReference>
<reference evidence="11" key="1">
    <citation type="submission" date="2020-07" db="EMBL/GenBank/DDBJ databases">
        <title>Multicomponent nature underlies the extraordinary mechanical properties of spider dragline silk.</title>
        <authorList>
            <person name="Kono N."/>
            <person name="Nakamura H."/>
            <person name="Mori M."/>
            <person name="Yoshida Y."/>
            <person name="Ohtoshi R."/>
            <person name="Malay A.D."/>
            <person name="Moran D.A.P."/>
            <person name="Tomita M."/>
            <person name="Numata K."/>
            <person name="Arakawa K."/>
        </authorList>
    </citation>
    <scope>NUCLEOTIDE SEQUENCE</scope>
</reference>
<dbReference type="PANTHER" id="PTHR42648">
    <property type="entry name" value="TRANSPOSASE, PUTATIVE-RELATED"/>
    <property type="match status" value="1"/>
</dbReference>
<dbReference type="AlphaFoldDB" id="A0A8X6INI7"/>
<evidence type="ECO:0000259" key="10">
    <source>
        <dbReference type="PROSITE" id="PS50994"/>
    </source>
</evidence>
<evidence type="ECO:0000256" key="3">
    <source>
        <dbReference type="ARBA" id="ARBA00022759"/>
    </source>
</evidence>
<dbReference type="EMBL" id="BMAO01032177">
    <property type="protein sequence ID" value="GFQ80355.1"/>
    <property type="molecule type" value="Genomic_DNA"/>
</dbReference>
<evidence type="ECO:0000256" key="8">
    <source>
        <dbReference type="ARBA" id="ARBA00022932"/>
    </source>
</evidence>
<dbReference type="GO" id="GO:0046872">
    <property type="term" value="F:metal ion binding"/>
    <property type="evidence" value="ECO:0007669"/>
    <property type="project" value="UniProtKB-KW"/>
</dbReference>
<keyword evidence="12" id="KW-1185">Reference proteome</keyword>
<keyword evidence="9" id="KW-0233">DNA recombination</keyword>
<evidence type="ECO:0000256" key="2">
    <source>
        <dbReference type="ARBA" id="ARBA00022723"/>
    </source>
</evidence>
<keyword evidence="5" id="KW-0460">Magnesium</keyword>
<keyword evidence="8" id="KW-0548">Nucleotidyltransferase</keyword>
<keyword evidence="2" id="KW-0479">Metal-binding</keyword>
<dbReference type="GO" id="GO:0003676">
    <property type="term" value="F:nucleic acid binding"/>
    <property type="evidence" value="ECO:0007669"/>
    <property type="project" value="InterPro"/>
</dbReference>
<sequence length="138" mass="15706">MLLWQAESSSLWNKETKGYYARELINIDVCGPMQQQSLGGAKYYVCFKDDFTKYRRVFFMQSKNEVSKCLETFLNEAKNTGHMIKEVLSDGGGEVINSTVKSLLEKSGISSRMSMPYTPQQNGAAERETELLLKVRDL</sequence>
<dbReference type="PANTHER" id="PTHR42648:SF11">
    <property type="entry name" value="TRANSPOSON TY4-P GAG-POL POLYPROTEIN"/>
    <property type="match status" value="1"/>
</dbReference>
<keyword evidence="1" id="KW-0540">Nuclease</keyword>
<protein>
    <submittedName>
        <fullName evidence="11">Retrovirus-related pol polyprotein from transposon tnt 1-94</fullName>
    </submittedName>
</protein>
<feature type="domain" description="Integrase catalytic" evidence="10">
    <location>
        <begin position="13"/>
        <end position="138"/>
    </location>
</feature>
<evidence type="ECO:0000256" key="1">
    <source>
        <dbReference type="ARBA" id="ARBA00022722"/>
    </source>
</evidence>
<dbReference type="SUPFAM" id="SSF53098">
    <property type="entry name" value="Ribonuclease H-like"/>
    <property type="match status" value="1"/>
</dbReference>
<dbReference type="PROSITE" id="PS50994">
    <property type="entry name" value="INTEGRASE"/>
    <property type="match status" value="1"/>
</dbReference>
<dbReference type="Proteomes" id="UP000887116">
    <property type="component" value="Unassembled WGS sequence"/>
</dbReference>
<dbReference type="GO" id="GO:0016787">
    <property type="term" value="F:hydrolase activity"/>
    <property type="evidence" value="ECO:0007669"/>
    <property type="project" value="UniProtKB-KW"/>
</dbReference>
<dbReference type="GO" id="GO:0003964">
    <property type="term" value="F:RNA-directed DNA polymerase activity"/>
    <property type="evidence" value="ECO:0007669"/>
    <property type="project" value="UniProtKB-KW"/>
</dbReference>
<accession>A0A8X6INI7</accession>
<dbReference type="GO" id="GO:0006310">
    <property type="term" value="P:DNA recombination"/>
    <property type="evidence" value="ECO:0007669"/>
    <property type="project" value="UniProtKB-KW"/>
</dbReference>